<evidence type="ECO:0000256" key="6">
    <source>
        <dbReference type="ARBA" id="ARBA00047941"/>
    </source>
</evidence>
<evidence type="ECO:0000256" key="8">
    <source>
        <dbReference type="ARBA" id="ARBA00048428"/>
    </source>
</evidence>
<keyword evidence="1" id="KW-0808">Transferase</keyword>
<protein>
    <recommendedName>
        <fullName evidence="5">Arsenite methyltransferase</fullName>
        <ecNumber evidence="4">2.1.1.137</ecNumber>
    </recommendedName>
</protein>
<comment type="caution">
    <text evidence="10">The sequence shown here is derived from an EMBL/GenBank/DDBJ whole genome shotgun (WGS) entry which is preliminary data.</text>
</comment>
<dbReference type="CDD" id="cd02440">
    <property type="entry name" value="AdoMet_MTases"/>
    <property type="match status" value="1"/>
</dbReference>
<dbReference type="Gene3D" id="3.40.50.150">
    <property type="entry name" value="Vaccinia Virus protein VP39"/>
    <property type="match status" value="1"/>
</dbReference>
<gene>
    <name evidence="10" type="ORF">S06H3_30629</name>
</gene>
<dbReference type="EMBL" id="BARV01018053">
    <property type="protein sequence ID" value="GAI30278.1"/>
    <property type="molecule type" value="Genomic_DNA"/>
</dbReference>
<evidence type="ECO:0000256" key="4">
    <source>
        <dbReference type="ARBA" id="ARBA00034521"/>
    </source>
</evidence>
<dbReference type="PANTHER" id="PTHR43675:SF8">
    <property type="entry name" value="ARSENITE METHYLTRANSFERASE"/>
    <property type="match status" value="1"/>
</dbReference>
<evidence type="ECO:0000256" key="5">
    <source>
        <dbReference type="ARBA" id="ARBA00034545"/>
    </source>
</evidence>
<dbReference type="AlphaFoldDB" id="X1MG71"/>
<proteinExistence type="inferred from homology"/>
<accession>X1MG71</accession>
<dbReference type="InterPro" id="IPR029063">
    <property type="entry name" value="SAM-dependent_MTases_sf"/>
</dbReference>
<dbReference type="PANTHER" id="PTHR43675">
    <property type="entry name" value="ARSENITE METHYLTRANSFERASE"/>
    <property type="match status" value="1"/>
</dbReference>
<dbReference type="InterPro" id="IPR026669">
    <property type="entry name" value="Arsenite_MeTrfase-like"/>
</dbReference>
<dbReference type="Pfam" id="PF13847">
    <property type="entry name" value="Methyltransf_31"/>
    <property type="match status" value="1"/>
</dbReference>
<organism evidence="10">
    <name type="scientific">marine sediment metagenome</name>
    <dbReference type="NCBI Taxonomy" id="412755"/>
    <lineage>
        <taxon>unclassified sequences</taxon>
        <taxon>metagenomes</taxon>
        <taxon>ecological metagenomes</taxon>
    </lineage>
</organism>
<dbReference type="InterPro" id="IPR025714">
    <property type="entry name" value="Methyltranfer_dom"/>
</dbReference>
<dbReference type="SUPFAM" id="SSF53335">
    <property type="entry name" value="S-adenosyl-L-methionine-dependent methyltransferases"/>
    <property type="match status" value="1"/>
</dbReference>
<comment type="catalytic activity">
    <reaction evidence="8">
        <text>arsenic triglutathione + 3 [thioredoxin]-dithiol + 3 S-adenosyl-L-methionine = trimethylarsine + 3 [thioredoxin]-disulfide + 3 glutathione + 3 S-adenosyl-L-homocysteine + 3 H(+)</text>
        <dbReference type="Rhea" id="RHEA:69432"/>
        <dbReference type="Rhea" id="RHEA-COMP:10698"/>
        <dbReference type="Rhea" id="RHEA-COMP:10700"/>
        <dbReference type="ChEBI" id="CHEBI:15378"/>
        <dbReference type="ChEBI" id="CHEBI:27130"/>
        <dbReference type="ChEBI" id="CHEBI:29950"/>
        <dbReference type="ChEBI" id="CHEBI:50058"/>
        <dbReference type="ChEBI" id="CHEBI:57856"/>
        <dbReference type="ChEBI" id="CHEBI:57925"/>
        <dbReference type="ChEBI" id="CHEBI:59789"/>
        <dbReference type="ChEBI" id="CHEBI:183640"/>
        <dbReference type="EC" id="2.1.1.137"/>
    </reaction>
</comment>
<evidence type="ECO:0000256" key="7">
    <source>
        <dbReference type="ARBA" id="ARBA00047943"/>
    </source>
</evidence>
<feature type="non-terminal residue" evidence="10">
    <location>
        <position position="1"/>
    </location>
</feature>
<reference evidence="10" key="1">
    <citation type="journal article" date="2014" name="Front. Microbiol.">
        <title>High frequency of phylogenetically diverse reductive dehalogenase-homologous genes in deep subseafloor sedimentary metagenomes.</title>
        <authorList>
            <person name="Kawai M."/>
            <person name="Futagami T."/>
            <person name="Toyoda A."/>
            <person name="Takaki Y."/>
            <person name="Nishi S."/>
            <person name="Hori S."/>
            <person name="Arai W."/>
            <person name="Tsubouchi T."/>
            <person name="Morono Y."/>
            <person name="Uchiyama I."/>
            <person name="Ito T."/>
            <person name="Fujiyama A."/>
            <person name="Inagaki F."/>
            <person name="Takami H."/>
        </authorList>
    </citation>
    <scope>NUCLEOTIDE SEQUENCE</scope>
    <source>
        <strain evidence="10">Expedition CK06-06</strain>
    </source>
</reference>
<comment type="catalytic activity">
    <reaction evidence="6">
        <text>arsenic triglutathione + [thioredoxin]-dithiol + S-adenosyl-L-methionine + 2 H2O = methylarsonous acid + [thioredoxin]-disulfide + 3 glutathione + S-adenosyl-L-homocysteine + H(+)</text>
        <dbReference type="Rhea" id="RHEA:69460"/>
        <dbReference type="Rhea" id="RHEA-COMP:10698"/>
        <dbReference type="Rhea" id="RHEA-COMP:10700"/>
        <dbReference type="ChEBI" id="CHEBI:15377"/>
        <dbReference type="ChEBI" id="CHEBI:15378"/>
        <dbReference type="ChEBI" id="CHEBI:17826"/>
        <dbReference type="ChEBI" id="CHEBI:29950"/>
        <dbReference type="ChEBI" id="CHEBI:50058"/>
        <dbReference type="ChEBI" id="CHEBI:57856"/>
        <dbReference type="ChEBI" id="CHEBI:57925"/>
        <dbReference type="ChEBI" id="CHEBI:59789"/>
        <dbReference type="ChEBI" id="CHEBI:183640"/>
        <dbReference type="EC" id="2.1.1.137"/>
    </reaction>
</comment>
<sequence>AKENSEKGNYKNVEFRLGEIENLPVADNSVDVVISNCVINLSPNKRRVFQEIFRVLKPGGRIAISDIALIKELPKKTKGSIEAYVSCVGGAILIDKYRRIIETSGLKDIIITVKNTSACINTDTKDPIGRDILNGLVENESLRGYVISIYIEGRKENNK</sequence>
<evidence type="ECO:0000313" key="10">
    <source>
        <dbReference type="EMBL" id="GAI30278.1"/>
    </source>
</evidence>
<comment type="catalytic activity">
    <reaction evidence="7">
        <text>arsenic triglutathione + 2 [thioredoxin]-dithiol + 2 S-adenosyl-L-methionine + H2O = dimethylarsinous acid + 2 [thioredoxin]-disulfide + 3 glutathione + 2 S-adenosyl-L-homocysteine + 2 H(+)</text>
        <dbReference type="Rhea" id="RHEA:69464"/>
        <dbReference type="Rhea" id="RHEA-COMP:10698"/>
        <dbReference type="Rhea" id="RHEA-COMP:10700"/>
        <dbReference type="ChEBI" id="CHEBI:15377"/>
        <dbReference type="ChEBI" id="CHEBI:15378"/>
        <dbReference type="ChEBI" id="CHEBI:23808"/>
        <dbReference type="ChEBI" id="CHEBI:29950"/>
        <dbReference type="ChEBI" id="CHEBI:50058"/>
        <dbReference type="ChEBI" id="CHEBI:57856"/>
        <dbReference type="ChEBI" id="CHEBI:57925"/>
        <dbReference type="ChEBI" id="CHEBI:59789"/>
        <dbReference type="ChEBI" id="CHEBI:183640"/>
        <dbReference type="EC" id="2.1.1.137"/>
    </reaction>
</comment>
<evidence type="ECO:0000256" key="1">
    <source>
        <dbReference type="ARBA" id="ARBA00022679"/>
    </source>
</evidence>
<feature type="domain" description="Methyltransferase" evidence="9">
    <location>
        <begin position="1"/>
        <end position="104"/>
    </location>
</feature>
<dbReference type="EC" id="2.1.1.137" evidence="4"/>
<evidence type="ECO:0000259" key="9">
    <source>
        <dbReference type="Pfam" id="PF13847"/>
    </source>
</evidence>
<name>X1MG71_9ZZZZ</name>
<keyword evidence="2" id="KW-0949">S-adenosyl-L-methionine</keyword>
<comment type="similarity">
    <text evidence="3">Belongs to the methyltransferase superfamily. Arsenite methyltransferase family.</text>
</comment>
<evidence type="ECO:0000256" key="2">
    <source>
        <dbReference type="ARBA" id="ARBA00022691"/>
    </source>
</evidence>
<dbReference type="GO" id="GO:0030791">
    <property type="term" value="F:arsenite methyltransferase activity"/>
    <property type="evidence" value="ECO:0007669"/>
    <property type="project" value="UniProtKB-EC"/>
</dbReference>
<evidence type="ECO:0000256" key="3">
    <source>
        <dbReference type="ARBA" id="ARBA00034487"/>
    </source>
</evidence>